<proteinExistence type="predicted"/>
<protein>
    <submittedName>
        <fullName evidence="1">Uncharacterized protein</fullName>
    </submittedName>
</protein>
<dbReference type="RefSeq" id="YP_004009713.1">
    <property type="nucleotide sequence ID" value="NC_014661.1"/>
</dbReference>
<dbReference type="KEGG" id="vg:9925987"/>
<dbReference type="EMBL" id="GU911519">
    <property type="protein sequence ID" value="ADG36061.1"/>
    <property type="molecule type" value="Genomic_DNA"/>
</dbReference>
<gene>
    <name evidence="1" type="ORF">Acj61p096</name>
</gene>
<organism evidence="1 2">
    <name type="scientific">Acinetobacter phage Acj61</name>
    <dbReference type="NCBI Taxonomy" id="760732"/>
    <lineage>
        <taxon>Viruses</taxon>
        <taxon>Duplodnaviria</taxon>
        <taxon>Heunggongvirae</taxon>
        <taxon>Uroviricota</taxon>
        <taxon>Caudoviricetes</taxon>
        <taxon>Pantevenvirales</taxon>
        <taxon>Straboviridae</taxon>
        <taxon>Twarogvirinae</taxon>
        <taxon>Lasallevirus</taxon>
        <taxon>Lasallevirus Acj61</taxon>
        <taxon>Acinetobacter virus Acj61</taxon>
    </lineage>
</organism>
<keyword evidence="2" id="KW-1185">Reference proteome</keyword>
<dbReference type="GeneID" id="9925987"/>
<evidence type="ECO:0000313" key="2">
    <source>
        <dbReference type="Proteomes" id="UP000008730"/>
    </source>
</evidence>
<dbReference type="OrthoDB" id="39328at10239"/>
<accession>E5E477</accession>
<reference evidence="1 2" key="1">
    <citation type="journal article" date="2010" name="Virol. J.">
        <title>Genomes of the T4-related bacteriophages as windows on microbial genome evolution.</title>
        <authorList>
            <person name="Petrov V.M."/>
            <person name="Ratnayaka S."/>
            <person name="Nolan J.M."/>
            <person name="Miller E.S."/>
            <person name="Karam J.D."/>
        </authorList>
    </citation>
    <scope>NUCLEOTIDE SEQUENCE [LARGE SCALE GENOMIC DNA]</scope>
</reference>
<evidence type="ECO:0000313" key="1">
    <source>
        <dbReference type="EMBL" id="ADG36061.1"/>
    </source>
</evidence>
<name>E5E477_9CAUD</name>
<sequence length="89" mass="10136">MKNTFKPKIDTRATRSLDAKITLGIVAIEFAKENIRLIVDPRDRDMNKQRIADMEQITHKYIGLPITGDNIKALTNELLPIAVELDTLF</sequence>
<dbReference type="Proteomes" id="UP000008730">
    <property type="component" value="Segment"/>
</dbReference>